<reference evidence="7 8" key="1">
    <citation type="submission" date="2024-02" db="EMBL/GenBank/DDBJ databases">
        <title>Bifidobacterium honeyensis sp. nov., isolated from the comb honey.</title>
        <authorList>
            <person name="Liu W."/>
            <person name="Li Y."/>
        </authorList>
    </citation>
    <scope>NUCLEOTIDE SEQUENCE [LARGE SCALE GENOMIC DNA]</scope>
    <source>
        <strain evidence="7 8">IMAU50988</strain>
    </source>
</reference>
<evidence type="ECO:0000256" key="6">
    <source>
        <dbReference type="RuleBase" id="RU004466"/>
    </source>
</evidence>
<comment type="caution">
    <text evidence="7">The sequence shown here is derived from an EMBL/GenBank/DDBJ whole genome shotgun (WGS) entry which is preliminary data.</text>
</comment>
<dbReference type="SFLD" id="SFLDS00005">
    <property type="entry name" value="Isoprenoid_Synthase_Type_I"/>
    <property type="match status" value="1"/>
</dbReference>
<accession>A0ABU8ZQ59</accession>
<dbReference type="Pfam" id="PF00348">
    <property type="entry name" value="polyprenyl_synt"/>
    <property type="match status" value="1"/>
</dbReference>
<dbReference type="RefSeq" id="WP_340469663.1">
    <property type="nucleotide sequence ID" value="NZ_JBANBB010000001.1"/>
</dbReference>
<gene>
    <name evidence="7" type="ORF">V8P97_06375</name>
</gene>
<dbReference type="PROSITE" id="PS00444">
    <property type="entry name" value="POLYPRENYL_SYNTHASE_2"/>
    <property type="match status" value="1"/>
</dbReference>
<evidence type="ECO:0000256" key="5">
    <source>
        <dbReference type="ARBA" id="ARBA00022842"/>
    </source>
</evidence>
<evidence type="ECO:0000313" key="8">
    <source>
        <dbReference type="Proteomes" id="UP001373159"/>
    </source>
</evidence>
<keyword evidence="5" id="KW-0460">Magnesium</keyword>
<organism evidence="7 8">
    <name type="scientific">Bifidobacterium favimelis</name>
    <dbReference type="NCBI Taxonomy" id="3122979"/>
    <lineage>
        <taxon>Bacteria</taxon>
        <taxon>Bacillati</taxon>
        <taxon>Actinomycetota</taxon>
        <taxon>Actinomycetes</taxon>
        <taxon>Bifidobacteriales</taxon>
        <taxon>Bifidobacteriaceae</taxon>
        <taxon>Bifidobacterium</taxon>
    </lineage>
</organism>
<dbReference type="EMBL" id="JBANBB010000001">
    <property type="protein sequence ID" value="MEK0307084.1"/>
    <property type="molecule type" value="Genomic_DNA"/>
</dbReference>
<keyword evidence="4" id="KW-0479">Metal-binding</keyword>
<proteinExistence type="inferred from homology"/>
<keyword evidence="8" id="KW-1185">Reference proteome</keyword>
<protein>
    <submittedName>
        <fullName evidence="7">Polyprenyl synthetase family protein</fullName>
    </submittedName>
</protein>
<sequence>MTGRQEDLLGRDMHRVVDKLHSERTHVTPYQEDYRRLLDNQGKMIRASMVLLFARAVDPTRRQAPEEVITGAAAIEMLHLATLVHDDVLDQADMRRNRPTVHTVRGNKAAIYLGDLILSRYMEIMAGIAPDTAFIREQAGTVCEIVGGELYQESGRHNTDITVEYYDRAIGGKTAALFRLACLTGTHLGAACADREGTARVQALEGVARTFGENLGMAFQIMDDIEDFDVAHDTGKPKLEDIRDGIYTLPVLLGLQEDPSFKDLLERDRPGEVLGYLQAHATLIGRSRQAADSYLDRAEGALEDPAMDPGVTGVLKDMVCLLHAHNRGGEGNRPDGGGFGGGKA</sequence>
<dbReference type="InterPro" id="IPR033749">
    <property type="entry name" value="Polyprenyl_synt_CS"/>
</dbReference>
<dbReference type="InterPro" id="IPR008949">
    <property type="entry name" value="Isoprenoid_synthase_dom_sf"/>
</dbReference>
<dbReference type="CDD" id="cd00685">
    <property type="entry name" value="Trans_IPPS_HT"/>
    <property type="match status" value="1"/>
</dbReference>
<keyword evidence="3 6" id="KW-0808">Transferase</keyword>
<dbReference type="PANTHER" id="PTHR12001">
    <property type="entry name" value="GERANYLGERANYL PYROPHOSPHATE SYNTHASE"/>
    <property type="match status" value="1"/>
</dbReference>
<dbReference type="InterPro" id="IPR000092">
    <property type="entry name" value="Polyprenyl_synt"/>
</dbReference>
<name>A0ABU8ZQ59_9BIFI</name>
<comment type="similarity">
    <text evidence="2 6">Belongs to the FPP/GGPP synthase family.</text>
</comment>
<evidence type="ECO:0000313" key="7">
    <source>
        <dbReference type="EMBL" id="MEK0307084.1"/>
    </source>
</evidence>
<evidence type="ECO:0000256" key="1">
    <source>
        <dbReference type="ARBA" id="ARBA00001946"/>
    </source>
</evidence>
<evidence type="ECO:0000256" key="3">
    <source>
        <dbReference type="ARBA" id="ARBA00022679"/>
    </source>
</evidence>
<dbReference type="Gene3D" id="1.10.600.10">
    <property type="entry name" value="Farnesyl Diphosphate Synthase"/>
    <property type="match status" value="1"/>
</dbReference>
<evidence type="ECO:0000256" key="2">
    <source>
        <dbReference type="ARBA" id="ARBA00006706"/>
    </source>
</evidence>
<dbReference type="PANTHER" id="PTHR12001:SF69">
    <property type="entry name" value="ALL TRANS-POLYPRENYL-DIPHOSPHATE SYNTHASE PDSS1"/>
    <property type="match status" value="1"/>
</dbReference>
<dbReference type="Proteomes" id="UP001373159">
    <property type="component" value="Unassembled WGS sequence"/>
</dbReference>
<evidence type="ECO:0000256" key="4">
    <source>
        <dbReference type="ARBA" id="ARBA00022723"/>
    </source>
</evidence>
<dbReference type="SUPFAM" id="SSF48576">
    <property type="entry name" value="Terpenoid synthases"/>
    <property type="match status" value="1"/>
</dbReference>
<comment type="cofactor">
    <cofactor evidence="1">
        <name>Mg(2+)</name>
        <dbReference type="ChEBI" id="CHEBI:18420"/>
    </cofactor>
</comment>